<dbReference type="InterPro" id="IPR014729">
    <property type="entry name" value="Rossmann-like_a/b/a_fold"/>
</dbReference>
<name>A0A8J4VGP3_9ROSI</name>
<evidence type="ECO:0000256" key="8">
    <source>
        <dbReference type="ARBA" id="ARBA00029936"/>
    </source>
</evidence>
<dbReference type="PANTHER" id="PTHR11946">
    <property type="entry name" value="VALYL-TRNA SYNTHETASES"/>
    <property type="match status" value="1"/>
</dbReference>
<dbReference type="GO" id="GO:0006438">
    <property type="term" value="P:valyl-tRNA aminoacylation"/>
    <property type="evidence" value="ECO:0007669"/>
    <property type="project" value="InterPro"/>
</dbReference>
<dbReference type="GO" id="GO:0004832">
    <property type="term" value="F:valine-tRNA ligase activity"/>
    <property type="evidence" value="ECO:0007669"/>
    <property type="project" value="UniProtKB-EC"/>
</dbReference>
<comment type="caution">
    <text evidence="10">The sequence shown here is derived from an EMBL/GenBank/DDBJ whole genome shotgun (WGS) entry which is preliminary data.</text>
</comment>
<evidence type="ECO:0000256" key="5">
    <source>
        <dbReference type="ARBA" id="ARBA00022840"/>
    </source>
</evidence>
<feature type="domain" description="Aminoacyl-tRNA synthetase class Ia" evidence="9">
    <location>
        <begin position="27"/>
        <end position="102"/>
    </location>
</feature>
<keyword evidence="4" id="KW-0547">Nucleotide-binding</keyword>
<evidence type="ECO:0000256" key="6">
    <source>
        <dbReference type="ARBA" id="ARBA00022917"/>
    </source>
</evidence>
<dbReference type="Gene3D" id="3.40.50.620">
    <property type="entry name" value="HUPs"/>
    <property type="match status" value="1"/>
</dbReference>
<proteinExistence type="inferred from homology"/>
<evidence type="ECO:0000256" key="4">
    <source>
        <dbReference type="ARBA" id="ARBA00022741"/>
    </source>
</evidence>
<dbReference type="AlphaFoldDB" id="A0A8J4VGP3"/>
<reference evidence="10" key="1">
    <citation type="submission" date="2020-03" db="EMBL/GenBank/DDBJ databases">
        <title>Castanea mollissima Vanexum genome sequencing.</title>
        <authorList>
            <person name="Staton M."/>
        </authorList>
    </citation>
    <scope>NUCLEOTIDE SEQUENCE</scope>
    <source>
        <tissue evidence="10">Leaf</tissue>
    </source>
</reference>
<sequence length="109" mass="12987">MNTGWLQEMRMSLKWRLVKYVMGRRFISPDPDMLDTWLSSGLFPLTFLGWPDNREDPKTFYATLVLETGHDIHFFWVFHMVMLGMKLGGDVPFRKVYLHPMICMWAQEV</sequence>
<organism evidence="10 11">
    <name type="scientific">Castanea mollissima</name>
    <name type="common">Chinese chestnut</name>
    <dbReference type="NCBI Taxonomy" id="60419"/>
    <lineage>
        <taxon>Eukaryota</taxon>
        <taxon>Viridiplantae</taxon>
        <taxon>Streptophyta</taxon>
        <taxon>Embryophyta</taxon>
        <taxon>Tracheophyta</taxon>
        <taxon>Spermatophyta</taxon>
        <taxon>Magnoliopsida</taxon>
        <taxon>eudicotyledons</taxon>
        <taxon>Gunneridae</taxon>
        <taxon>Pentapetalae</taxon>
        <taxon>rosids</taxon>
        <taxon>fabids</taxon>
        <taxon>Fagales</taxon>
        <taxon>Fagaceae</taxon>
        <taxon>Castanea</taxon>
    </lineage>
</organism>
<dbReference type="EMBL" id="JRKL02006933">
    <property type="protein sequence ID" value="KAF3948326.1"/>
    <property type="molecule type" value="Genomic_DNA"/>
</dbReference>
<evidence type="ECO:0000256" key="2">
    <source>
        <dbReference type="ARBA" id="ARBA00013169"/>
    </source>
</evidence>
<dbReference type="GO" id="GO:0005524">
    <property type="term" value="F:ATP binding"/>
    <property type="evidence" value="ECO:0007669"/>
    <property type="project" value="UniProtKB-KW"/>
</dbReference>
<dbReference type="OrthoDB" id="1726859at2759"/>
<dbReference type="SUPFAM" id="SSF52374">
    <property type="entry name" value="Nucleotidylyl transferase"/>
    <property type="match status" value="1"/>
</dbReference>
<keyword evidence="7" id="KW-0030">Aminoacyl-tRNA synthetase</keyword>
<dbReference type="Proteomes" id="UP000737018">
    <property type="component" value="Unassembled WGS sequence"/>
</dbReference>
<keyword evidence="11" id="KW-1185">Reference proteome</keyword>
<evidence type="ECO:0000256" key="1">
    <source>
        <dbReference type="ARBA" id="ARBA00005594"/>
    </source>
</evidence>
<evidence type="ECO:0000259" key="9">
    <source>
        <dbReference type="Pfam" id="PF00133"/>
    </source>
</evidence>
<protein>
    <recommendedName>
        <fullName evidence="2">valine--tRNA ligase</fullName>
        <ecNumber evidence="2">6.1.1.9</ecNumber>
    </recommendedName>
    <alternativeName>
        <fullName evidence="8">Valyl-tRNA synthetase</fullName>
    </alternativeName>
</protein>
<evidence type="ECO:0000313" key="11">
    <source>
        <dbReference type="Proteomes" id="UP000737018"/>
    </source>
</evidence>
<evidence type="ECO:0000256" key="3">
    <source>
        <dbReference type="ARBA" id="ARBA00022598"/>
    </source>
</evidence>
<evidence type="ECO:0000313" key="10">
    <source>
        <dbReference type="EMBL" id="KAF3948326.1"/>
    </source>
</evidence>
<keyword evidence="3" id="KW-0436">Ligase</keyword>
<evidence type="ECO:0000256" key="7">
    <source>
        <dbReference type="ARBA" id="ARBA00023146"/>
    </source>
</evidence>
<dbReference type="EC" id="6.1.1.9" evidence="2"/>
<dbReference type="InterPro" id="IPR002300">
    <property type="entry name" value="aa-tRNA-synth_Ia"/>
</dbReference>
<dbReference type="InterPro" id="IPR002303">
    <property type="entry name" value="Valyl-tRNA_ligase"/>
</dbReference>
<dbReference type="PANTHER" id="PTHR11946:SF109">
    <property type="entry name" value="VALINE--TRNA LIGASE"/>
    <property type="match status" value="1"/>
</dbReference>
<dbReference type="GO" id="GO:0005829">
    <property type="term" value="C:cytosol"/>
    <property type="evidence" value="ECO:0007669"/>
    <property type="project" value="TreeGrafter"/>
</dbReference>
<keyword evidence="6" id="KW-0648">Protein biosynthesis</keyword>
<keyword evidence="5" id="KW-0067">ATP-binding</keyword>
<dbReference type="Pfam" id="PF00133">
    <property type="entry name" value="tRNA-synt_1"/>
    <property type="match status" value="1"/>
</dbReference>
<dbReference type="PRINTS" id="PR00986">
    <property type="entry name" value="TRNASYNTHVAL"/>
</dbReference>
<accession>A0A8J4VGP3</accession>
<comment type="similarity">
    <text evidence="1">Belongs to the class-I aminoacyl-tRNA synthetase family.</text>
</comment>
<gene>
    <name evidence="10" type="ORF">CMV_025658</name>
</gene>